<keyword evidence="6" id="KW-1185">Reference proteome</keyword>
<proteinExistence type="predicted"/>
<dbReference type="OrthoDB" id="127107at2"/>
<name>A0A517NTA5_9BACT</name>
<dbReference type="SUPFAM" id="SSF49899">
    <property type="entry name" value="Concanavalin A-like lectins/glucanases"/>
    <property type="match status" value="1"/>
</dbReference>
<accession>A0A517NTA5</accession>
<dbReference type="Gene3D" id="2.60.120.200">
    <property type="match status" value="1"/>
</dbReference>
<gene>
    <name evidence="5" type="ORF">K239x_23010</name>
</gene>
<evidence type="ECO:0000313" key="6">
    <source>
        <dbReference type="Proteomes" id="UP000319817"/>
    </source>
</evidence>
<dbReference type="Pfam" id="PF07587">
    <property type="entry name" value="PSD1"/>
    <property type="match status" value="1"/>
</dbReference>
<feature type="domain" description="Cytochrome C Planctomycete-type" evidence="4">
    <location>
        <begin position="50"/>
        <end position="106"/>
    </location>
</feature>
<dbReference type="Proteomes" id="UP000319817">
    <property type="component" value="Chromosome"/>
</dbReference>
<reference evidence="5 6" key="1">
    <citation type="submission" date="2019-02" db="EMBL/GenBank/DDBJ databases">
        <title>Deep-cultivation of Planctomycetes and their phenomic and genomic characterization uncovers novel biology.</title>
        <authorList>
            <person name="Wiegand S."/>
            <person name="Jogler M."/>
            <person name="Boedeker C."/>
            <person name="Pinto D."/>
            <person name="Vollmers J."/>
            <person name="Rivas-Marin E."/>
            <person name="Kohn T."/>
            <person name="Peeters S.H."/>
            <person name="Heuer A."/>
            <person name="Rast P."/>
            <person name="Oberbeckmann S."/>
            <person name="Bunk B."/>
            <person name="Jeske O."/>
            <person name="Meyerdierks A."/>
            <person name="Storesund J.E."/>
            <person name="Kallscheuer N."/>
            <person name="Luecker S."/>
            <person name="Lage O.M."/>
            <person name="Pohl T."/>
            <person name="Merkel B.J."/>
            <person name="Hornburger P."/>
            <person name="Mueller R.-W."/>
            <person name="Bruemmer F."/>
            <person name="Labrenz M."/>
            <person name="Spormann A.M."/>
            <person name="Op den Camp H."/>
            <person name="Overmann J."/>
            <person name="Amann R."/>
            <person name="Jetten M.S.M."/>
            <person name="Mascher T."/>
            <person name="Medema M.H."/>
            <person name="Devos D.P."/>
            <person name="Kaster A.-K."/>
            <person name="Ovreas L."/>
            <person name="Rohde M."/>
            <person name="Galperin M.Y."/>
            <person name="Jogler C."/>
        </authorList>
    </citation>
    <scope>NUCLEOTIDE SEQUENCE [LARGE SCALE GENOMIC DNA]</scope>
    <source>
        <strain evidence="5 6">K23_9</strain>
    </source>
</reference>
<evidence type="ECO:0000259" key="4">
    <source>
        <dbReference type="Pfam" id="PF07635"/>
    </source>
</evidence>
<dbReference type="InterPro" id="IPR013320">
    <property type="entry name" value="ConA-like_dom_sf"/>
</dbReference>
<dbReference type="Pfam" id="PF07583">
    <property type="entry name" value="PSCyt2"/>
    <property type="match status" value="1"/>
</dbReference>
<evidence type="ECO:0000256" key="1">
    <source>
        <dbReference type="SAM" id="MobiDB-lite"/>
    </source>
</evidence>
<dbReference type="Pfam" id="PF07635">
    <property type="entry name" value="PSCyt1"/>
    <property type="match status" value="1"/>
</dbReference>
<evidence type="ECO:0000313" key="5">
    <source>
        <dbReference type="EMBL" id="QDT10345.1"/>
    </source>
</evidence>
<dbReference type="PANTHER" id="PTHR35889">
    <property type="entry name" value="CYCLOINULO-OLIGOSACCHARIDE FRUCTANOTRANSFERASE-RELATED"/>
    <property type="match status" value="1"/>
</dbReference>
<dbReference type="AlphaFoldDB" id="A0A517NTA5"/>
<feature type="domain" description="DUF1553" evidence="3">
    <location>
        <begin position="548"/>
        <end position="773"/>
    </location>
</feature>
<feature type="region of interest" description="Disordered" evidence="1">
    <location>
        <begin position="693"/>
        <end position="716"/>
    </location>
</feature>
<dbReference type="RefSeq" id="WP_145417867.1">
    <property type="nucleotide sequence ID" value="NZ_CP036526.1"/>
</dbReference>
<dbReference type="InterPro" id="IPR011429">
    <property type="entry name" value="Cyt_c_Planctomycete-type"/>
</dbReference>
<protein>
    <submittedName>
        <fullName evidence="5">Planctomycete cytochrome C</fullName>
    </submittedName>
</protein>
<dbReference type="InterPro" id="IPR011444">
    <property type="entry name" value="DUF1549"/>
</dbReference>
<evidence type="ECO:0000259" key="2">
    <source>
        <dbReference type="Pfam" id="PF07583"/>
    </source>
</evidence>
<dbReference type="EMBL" id="CP036526">
    <property type="protein sequence ID" value="QDT10345.1"/>
    <property type="molecule type" value="Genomic_DNA"/>
</dbReference>
<evidence type="ECO:0000259" key="3">
    <source>
        <dbReference type="Pfam" id="PF07587"/>
    </source>
</evidence>
<dbReference type="InterPro" id="IPR022655">
    <property type="entry name" value="DUF1553"/>
</dbReference>
<sequence>MSNRVSAIIVRTIVFLIVGVGAVRSNAAELSRKESDLFERHARPILTAHCIKCHGEAKQEGGLRLTTLDELITGGDSGPAIVAGKPDESLIIEAIRYESYEMPPEEPLDDEIINGLVDWIAAGAAWPEDVQLTTRRSITDEDRDWWCYQPIAAIKPPQVAESAWGRNEIDGFVHRRLVEKELQPADQATPMELVRRASFAITGLPPSDDAVKDAMSADFDYEAYVDQLLDSEAYGENQARFWLDLVRYADSDGYRADFNRPDAYLYRDYVIRSFNADKPYDQFIREQLAGDEIDPGNRDAIIATMYLRHWIYEHNNRDVENQWHEILSDITETTSDVFLAQGLKCARCHDHKFDPLLQNDYFRIKAFFAALQPVSEHPVADVATRAAYRKQLANYNERTKELRSQLREIEYPVALEHATREGFDKFIVEIQTMVKKPASEREPYEQQIASMAERQFDLPYEKLDQWLSEEQQAERAKLKARLAKLDHLKPKPLSTVKFVATDVGPIAPTNFNPDDSDRVPVVPGFITLLDESDAAISPTPAALQTTGRRTALANWIASADNPLTARVIVNRIWQQHFGRGLVATSSDFGRLGTPPTHPELLDYMAKQFVADGWSFKQLHRLILTSATYRQTSRRPMDRSTSRIDPTNELFWRMNPRRLSGEEIIDAILTSGGELAATKRAIYKKVERNSPDPLLKTFDGPDRIRSSGRRHRTTTSTQSLLLGNSSWAHERADSIVRHLVDSQGMTDTMLVRRAYRKLFSRDPTGDEVALAEDFVKRYAERTPVEEPRPTVSLAKLPGDAGLAVRLSGTSTSQIKLGETKGLPDSDFTVEAHVLLESLYKDASVRTIATHWNGSNKSSGWSLGVTSQKSSYKPRNLILQLVGKTDKGDQLQYEVVASGLRVPLNKPCFVAASVDLSDATKAGVTFYLRDLSDPDAVLQVSNVEHTVTSAVRGTGDFVVGSRHGKHRWDGLIGSVRIENKRRDLALVAQADSDAGLPQYSVDYRFDLKESIGLDSSGSHLHAVVSPKTPPAKTPRQRARVALIHALMNSNELIYVD</sequence>
<dbReference type="PANTHER" id="PTHR35889:SF3">
    <property type="entry name" value="F-BOX DOMAIN-CONTAINING PROTEIN"/>
    <property type="match status" value="1"/>
</dbReference>
<feature type="domain" description="DUF1549" evidence="2">
    <location>
        <begin position="168"/>
        <end position="371"/>
    </location>
</feature>
<organism evidence="5 6">
    <name type="scientific">Stieleria marina</name>
    <dbReference type="NCBI Taxonomy" id="1930275"/>
    <lineage>
        <taxon>Bacteria</taxon>
        <taxon>Pseudomonadati</taxon>
        <taxon>Planctomycetota</taxon>
        <taxon>Planctomycetia</taxon>
        <taxon>Pirellulales</taxon>
        <taxon>Pirellulaceae</taxon>
        <taxon>Stieleria</taxon>
    </lineage>
</organism>